<keyword evidence="6 10" id="KW-0067">ATP-binding</keyword>
<evidence type="ECO:0000256" key="8">
    <source>
        <dbReference type="ARBA" id="ARBA00023146"/>
    </source>
</evidence>
<dbReference type="GO" id="GO:0004827">
    <property type="term" value="F:proline-tRNA ligase activity"/>
    <property type="evidence" value="ECO:0007669"/>
    <property type="project" value="UniProtKB-UniRule"/>
</dbReference>
<dbReference type="EC" id="6.1.1.15" evidence="10"/>
<dbReference type="InterPro" id="IPR033730">
    <property type="entry name" value="ProRS_core_prok"/>
</dbReference>
<protein>
    <recommendedName>
        <fullName evidence="10">Proline--tRNA ligase</fullName>
        <ecNumber evidence="10">6.1.1.15</ecNumber>
    </recommendedName>
    <alternativeName>
        <fullName evidence="10">Prolyl-tRNA synthetase</fullName>
        <shortName evidence="10">ProRS</shortName>
    </alternativeName>
</protein>
<evidence type="ECO:0000256" key="6">
    <source>
        <dbReference type="ARBA" id="ARBA00022840"/>
    </source>
</evidence>
<keyword evidence="7 10" id="KW-0648">Protein biosynthesis</keyword>
<proteinExistence type="inferred from homology"/>
<evidence type="ECO:0000256" key="3">
    <source>
        <dbReference type="ARBA" id="ARBA00022490"/>
    </source>
</evidence>
<dbReference type="AlphaFoldDB" id="A0A4R9GFH6"/>
<dbReference type="NCBIfam" id="NF006625">
    <property type="entry name" value="PRK09194.1"/>
    <property type="match status" value="1"/>
</dbReference>
<dbReference type="Gene3D" id="3.30.930.10">
    <property type="entry name" value="Bira Bifunctional Protein, Domain 2"/>
    <property type="match status" value="2"/>
</dbReference>
<comment type="subcellular location">
    <subcellularLocation>
        <location evidence="1 10">Cytoplasm</location>
    </subcellularLocation>
</comment>
<reference evidence="13" key="1">
    <citation type="journal article" date="2019" name="PLoS Negl. Trop. Dis.">
        <title>Revisiting the worldwide diversity of Leptospira species in the environment.</title>
        <authorList>
            <person name="Vincent A.T."/>
            <person name="Schiettekatte O."/>
            <person name="Bourhy P."/>
            <person name="Veyrier F.J."/>
            <person name="Picardeau M."/>
        </authorList>
    </citation>
    <scope>NUCLEOTIDE SEQUENCE [LARGE SCALE GENOMIC DNA]</scope>
    <source>
        <strain evidence="13">SSW15</strain>
    </source>
</reference>
<dbReference type="InterPro" id="IPR036621">
    <property type="entry name" value="Anticodon-bd_dom_sf"/>
</dbReference>
<dbReference type="Pfam" id="PF00587">
    <property type="entry name" value="tRNA-synt_2b"/>
    <property type="match status" value="1"/>
</dbReference>
<feature type="region of interest" description="Disordered" evidence="11">
    <location>
        <begin position="240"/>
        <end position="259"/>
    </location>
</feature>
<evidence type="ECO:0000256" key="7">
    <source>
        <dbReference type="ARBA" id="ARBA00022917"/>
    </source>
</evidence>
<dbReference type="InterPro" id="IPR045864">
    <property type="entry name" value="aa-tRNA-synth_II/BPL/LPL"/>
</dbReference>
<gene>
    <name evidence="10" type="primary">proS</name>
    <name evidence="13" type="ORF">EHO60_11925</name>
</gene>
<keyword evidence="4 10" id="KW-0436">Ligase</keyword>
<dbReference type="InterPro" id="IPR006195">
    <property type="entry name" value="aa-tRNA-synth_II"/>
</dbReference>
<dbReference type="InterPro" id="IPR044140">
    <property type="entry name" value="ProRS_anticodon_short"/>
</dbReference>
<dbReference type="Gene3D" id="3.40.50.800">
    <property type="entry name" value="Anticodon-binding domain"/>
    <property type="match status" value="1"/>
</dbReference>
<evidence type="ECO:0000256" key="5">
    <source>
        <dbReference type="ARBA" id="ARBA00022741"/>
    </source>
</evidence>
<keyword evidence="8 10" id="KW-0030">Aminoacyl-tRNA synthetase</keyword>
<comment type="domain">
    <text evidence="10">Consists of three domains: the N-terminal catalytic domain, the editing domain and the C-terminal anticodon-binding domain.</text>
</comment>
<dbReference type="SUPFAM" id="SSF55681">
    <property type="entry name" value="Class II aaRS and biotin synthetases"/>
    <property type="match status" value="1"/>
</dbReference>
<dbReference type="SUPFAM" id="SSF55826">
    <property type="entry name" value="YbaK/ProRS associated domain"/>
    <property type="match status" value="1"/>
</dbReference>
<feature type="domain" description="Aminoacyl-transfer RNA synthetases class-II family profile" evidence="12">
    <location>
        <begin position="46"/>
        <end position="465"/>
    </location>
</feature>
<feature type="compositionally biased region" description="Basic and acidic residues" evidence="11">
    <location>
        <begin position="242"/>
        <end position="255"/>
    </location>
</feature>
<dbReference type="CDD" id="cd04334">
    <property type="entry name" value="ProRS-INS"/>
    <property type="match status" value="1"/>
</dbReference>
<dbReference type="PANTHER" id="PTHR42753:SF2">
    <property type="entry name" value="PROLINE--TRNA LIGASE"/>
    <property type="match status" value="1"/>
</dbReference>
<evidence type="ECO:0000259" key="12">
    <source>
        <dbReference type="PROSITE" id="PS50862"/>
    </source>
</evidence>
<evidence type="ECO:0000256" key="1">
    <source>
        <dbReference type="ARBA" id="ARBA00004496"/>
    </source>
</evidence>
<evidence type="ECO:0000256" key="4">
    <source>
        <dbReference type="ARBA" id="ARBA00022598"/>
    </source>
</evidence>
<sequence length="578" mass="64899">MRASKYILPTEKENPSDAVVASHRLMIRAGLVRKSGSGFYFFLPMGLRVLKKIENIVRQEMDATGALEFELPILTPSEFWEQSGRWSAMGPEMFRVKDRHDQWYALGPTHEESFSYLLKPLLKSYKDLPVNVYQIHTKFRDEIRPRFGVIRSREFIMKDAYSFHLDDASLDSTYQDMRTAYRKIFQRCGLKTIPVQADSGSMGGSASEEFMVVSPIGEETLLLCGNCGYNSNSEKTPFVLPKDFHTKGPKEKKEVPTPGKKSIQEVAELLSVSPEDTIKTVALKNGKESVLVFLRGDLELNENKLKTALKWADLEMVPETELRGAGLVPGYIGPSDAKAPFRTILDASIRKDEAYVVGAGKEDAHIVGYVPEKEMASGAEVLDVALTREGDPCPDCGTPLKAEKGIEVGHIFKLGDKYAKAFQIQVLDQQGKARTLTMGCYGIGVNRTMATVIEQCNDEKGIHWPISIAPYEVALVTLGKGPEQEAKSKEFYDALCDEGFEVFWDDRDLGPGFKFKDSELIGFPIRVTVGKKFFETGEISLYDRKRDREEIFPFSGFDDLISRVERLRQELVQDLSGE</sequence>
<dbReference type="InterPro" id="IPR007214">
    <property type="entry name" value="YbaK/aa-tRNA-synth-assoc-dom"/>
</dbReference>
<dbReference type="InterPro" id="IPR050062">
    <property type="entry name" value="Pro-tRNA_synthetase"/>
</dbReference>
<comment type="function">
    <text evidence="10">Catalyzes the attachment of proline to tRNA(Pro) in a two-step reaction: proline is first activated by ATP to form Pro-AMP and then transferred to the acceptor end of tRNA(Pro). As ProRS can inadvertently accommodate and process non-cognate amino acids such as alanine and cysteine, to avoid such errors it has two additional distinct editing activities against alanine. One activity is designated as 'pretransfer' editing and involves the tRNA(Pro)-independent hydrolysis of activated Ala-AMP. The other activity is designated 'posttransfer' editing and involves deacylation of mischarged Ala-tRNA(Pro). The misacylated Cys-tRNA(Pro) is not edited by ProRS.</text>
</comment>
<dbReference type="Pfam" id="PF04073">
    <property type="entry name" value="tRNA_edit"/>
    <property type="match status" value="1"/>
</dbReference>
<comment type="subunit">
    <text evidence="2 10">Homodimer.</text>
</comment>
<evidence type="ECO:0000313" key="14">
    <source>
        <dbReference type="Proteomes" id="UP000298458"/>
    </source>
</evidence>
<dbReference type="PANTHER" id="PTHR42753">
    <property type="entry name" value="MITOCHONDRIAL RIBOSOME PROTEIN L39/PROLYL-TRNA LIGASE FAMILY MEMBER"/>
    <property type="match status" value="1"/>
</dbReference>
<comment type="catalytic activity">
    <reaction evidence="9 10">
        <text>tRNA(Pro) + L-proline + ATP = L-prolyl-tRNA(Pro) + AMP + diphosphate</text>
        <dbReference type="Rhea" id="RHEA:14305"/>
        <dbReference type="Rhea" id="RHEA-COMP:9700"/>
        <dbReference type="Rhea" id="RHEA-COMP:9702"/>
        <dbReference type="ChEBI" id="CHEBI:30616"/>
        <dbReference type="ChEBI" id="CHEBI:33019"/>
        <dbReference type="ChEBI" id="CHEBI:60039"/>
        <dbReference type="ChEBI" id="CHEBI:78442"/>
        <dbReference type="ChEBI" id="CHEBI:78532"/>
        <dbReference type="ChEBI" id="CHEBI:456215"/>
        <dbReference type="EC" id="6.1.1.15"/>
    </reaction>
</comment>
<keyword evidence="14" id="KW-1185">Reference proteome</keyword>
<dbReference type="InterPro" id="IPR004154">
    <property type="entry name" value="Anticodon-bd"/>
</dbReference>
<name>A0A4R9GFH6_9LEPT</name>
<evidence type="ECO:0000256" key="10">
    <source>
        <dbReference type="HAMAP-Rule" id="MF_01569"/>
    </source>
</evidence>
<dbReference type="GO" id="GO:0005829">
    <property type="term" value="C:cytosol"/>
    <property type="evidence" value="ECO:0007669"/>
    <property type="project" value="TreeGrafter"/>
</dbReference>
<dbReference type="GO" id="GO:0006433">
    <property type="term" value="P:prolyl-tRNA aminoacylation"/>
    <property type="evidence" value="ECO:0007669"/>
    <property type="project" value="UniProtKB-UniRule"/>
</dbReference>
<comment type="similarity">
    <text evidence="10">Belongs to the class-II aminoacyl-tRNA synthetase family. ProS type 1 subfamily.</text>
</comment>
<evidence type="ECO:0000256" key="9">
    <source>
        <dbReference type="ARBA" id="ARBA00047671"/>
    </source>
</evidence>
<dbReference type="InterPro" id="IPR002316">
    <property type="entry name" value="Pro-tRNA-ligase_IIa"/>
</dbReference>
<organism evidence="13 14">
    <name type="scientific">Leptospira fletcheri</name>
    <dbReference type="NCBI Taxonomy" id="2484981"/>
    <lineage>
        <taxon>Bacteria</taxon>
        <taxon>Pseudomonadati</taxon>
        <taxon>Spirochaetota</taxon>
        <taxon>Spirochaetia</taxon>
        <taxon>Leptospirales</taxon>
        <taxon>Leptospiraceae</taxon>
        <taxon>Leptospira</taxon>
    </lineage>
</organism>
<dbReference type="NCBIfam" id="TIGR00409">
    <property type="entry name" value="proS_fam_II"/>
    <property type="match status" value="1"/>
</dbReference>
<dbReference type="EMBL" id="RQET01000008">
    <property type="protein sequence ID" value="TGK10050.1"/>
    <property type="molecule type" value="Genomic_DNA"/>
</dbReference>
<dbReference type="PRINTS" id="PR01046">
    <property type="entry name" value="TRNASYNTHPRO"/>
</dbReference>
<dbReference type="CDD" id="cd00861">
    <property type="entry name" value="ProRS_anticodon_short"/>
    <property type="match status" value="1"/>
</dbReference>
<dbReference type="RefSeq" id="WP_135768412.1">
    <property type="nucleotide sequence ID" value="NZ_RQET01000008.1"/>
</dbReference>
<evidence type="ECO:0000313" key="13">
    <source>
        <dbReference type="EMBL" id="TGK10050.1"/>
    </source>
</evidence>
<dbReference type="SUPFAM" id="SSF52954">
    <property type="entry name" value="Class II aaRS ABD-related"/>
    <property type="match status" value="1"/>
</dbReference>
<dbReference type="InterPro" id="IPR023717">
    <property type="entry name" value="Pro-tRNA-Synthase_IIa_type1"/>
</dbReference>
<dbReference type="Proteomes" id="UP000298458">
    <property type="component" value="Unassembled WGS sequence"/>
</dbReference>
<dbReference type="InterPro" id="IPR002314">
    <property type="entry name" value="aa-tRNA-synt_IIb"/>
</dbReference>
<dbReference type="CDD" id="cd00779">
    <property type="entry name" value="ProRS_core_prok"/>
    <property type="match status" value="1"/>
</dbReference>
<dbReference type="GO" id="GO:0005524">
    <property type="term" value="F:ATP binding"/>
    <property type="evidence" value="ECO:0007669"/>
    <property type="project" value="UniProtKB-UniRule"/>
</dbReference>
<evidence type="ECO:0000256" key="2">
    <source>
        <dbReference type="ARBA" id="ARBA00011738"/>
    </source>
</evidence>
<dbReference type="OrthoDB" id="9809052at2"/>
<dbReference type="GO" id="GO:0002161">
    <property type="term" value="F:aminoacyl-tRNA deacylase activity"/>
    <property type="evidence" value="ECO:0007669"/>
    <property type="project" value="InterPro"/>
</dbReference>
<evidence type="ECO:0000256" key="11">
    <source>
        <dbReference type="SAM" id="MobiDB-lite"/>
    </source>
</evidence>
<dbReference type="HAMAP" id="MF_01569">
    <property type="entry name" value="Pro_tRNA_synth_type1"/>
    <property type="match status" value="1"/>
</dbReference>
<accession>A0A4R9GFH6</accession>
<keyword evidence="5 10" id="KW-0547">Nucleotide-binding</keyword>
<dbReference type="InterPro" id="IPR004500">
    <property type="entry name" value="Pro-tRNA-synth_IIa_bac-type"/>
</dbReference>
<keyword evidence="3 10" id="KW-0963">Cytoplasm</keyword>
<comment type="caution">
    <text evidence="13">The sequence shown here is derived from an EMBL/GenBank/DDBJ whole genome shotgun (WGS) entry which is preliminary data.</text>
</comment>
<dbReference type="Pfam" id="PF03129">
    <property type="entry name" value="HGTP_anticodon"/>
    <property type="match status" value="1"/>
</dbReference>
<dbReference type="PROSITE" id="PS50862">
    <property type="entry name" value="AA_TRNA_LIGASE_II"/>
    <property type="match status" value="1"/>
</dbReference>
<dbReference type="InterPro" id="IPR036754">
    <property type="entry name" value="YbaK/aa-tRNA-synt-asso_dom_sf"/>
</dbReference>